<dbReference type="Proteomes" id="UP000186455">
    <property type="component" value="Unassembled WGS sequence"/>
</dbReference>
<comment type="caution">
    <text evidence="1">The sequence shown here is derived from an EMBL/GenBank/DDBJ whole genome shotgun (WGS) entry which is preliminary data.</text>
</comment>
<protein>
    <submittedName>
        <fullName evidence="1">Uncharacterized protein</fullName>
    </submittedName>
</protein>
<accession>A0A1Q4VAC7</accession>
<organism evidence="1 2">
    <name type="scientific">Streptomyces uncialis</name>
    <dbReference type="NCBI Taxonomy" id="1048205"/>
    <lineage>
        <taxon>Bacteria</taxon>
        <taxon>Bacillati</taxon>
        <taxon>Actinomycetota</taxon>
        <taxon>Actinomycetes</taxon>
        <taxon>Kitasatosporales</taxon>
        <taxon>Streptomycetaceae</taxon>
        <taxon>Streptomyces</taxon>
    </lineage>
</organism>
<evidence type="ECO:0000313" key="2">
    <source>
        <dbReference type="Proteomes" id="UP000186455"/>
    </source>
</evidence>
<keyword evidence="2" id="KW-1185">Reference proteome</keyword>
<evidence type="ECO:0000313" key="1">
    <source>
        <dbReference type="EMBL" id="OKH94812.1"/>
    </source>
</evidence>
<gene>
    <name evidence="1" type="ORF">AB852_11575</name>
</gene>
<dbReference type="AlphaFoldDB" id="A0A1Q4VAC7"/>
<sequence length="72" mass="7226">MSGESRGDVLVPQLVALGAELDDGGVDVAGGPEHDGVEDQAERAELVRHPVAVRLVDGAAFAVAHVAGELGA</sequence>
<name>A0A1Q4VAC7_9ACTN</name>
<dbReference type="EMBL" id="LFBV01000002">
    <property type="protein sequence ID" value="OKH94812.1"/>
    <property type="molecule type" value="Genomic_DNA"/>
</dbReference>
<reference evidence="1 2" key="1">
    <citation type="submission" date="2015-06" db="EMBL/GenBank/DDBJ databases">
        <title>Cloning and characterization of the uncialamcin biosynthetic gene cluster.</title>
        <authorList>
            <person name="Yan X."/>
            <person name="Huang T."/>
            <person name="Ge H."/>
            <person name="Shen B."/>
        </authorList>
    </citation>
    <scope>NUCLEOTIDE SEQUENCE [LARGE SCALE GENOMIC DNA]</scope>
    <source>
        <strain evidence="1 2">DCA2648</strain>
    </source>
</reference>
<proteinExistence type="predicted"/>